<keyword evidence="2" id="KW-1185">Reference proteome</keyword>
<sequence length="580" mass="64497">MADGVEFAQPADEPRTHVTLRLIAQDPSVSGDDASILTANVKVPWSRMEDGPRGARLHVVDYDTATGRYVKHEALGKDDLFAEATDDVLRTDWAFHAQHVYATAARTLATFETALGRRLPWGFRSHQLFLVPHAFAEANAYYSFEDRALLFGYVPPADPTGDTIYTCLSHDVVVHETTHAVLDGLRGRFLEPSLPDQAAFHEGFADIVALLSVFSMRPVIEQALGKPDKSGRIPRSHVEPEALRRNMLARVAEQIGSVLTQGRGALRESALNPPPADWAKRTDFLEPHRRGEVLVAIAFDLLIDIWYMRLQALFSRPNGEAATGKGVTVDRARAAEEGAKAASQLLTMLIRGLDYLPPVEFDFGDLLNAVLLADNEVVPDDDLGYRKLLVDGFAKAGIKLPSGRVTDVLESELPPRYLGINFAGLRSDRDEVSRFLWQNARRLDVSTDYYTVIESVLPTQRIGPDGLIVPESVATYVQMADMTAREFTDESGLQLSPVIDPLTPVQLFGGGTLIFDQFGRLKLHIHKRLDDWRRQQLRLDHLARTGRMDSRRRLGFSDGAARGQTFAELHRTEQSSGESW</sequence>
<comment type="caution">
    <text evidence="1">The sequence shown here is derived from an EMBL/GenBank/DDBJ whole genome shotgun (WGS) entry which is preliminary data.</text>
</comment>
<proteinExistence type="predicted"/>
<dbReference type="SUPFAM" id="SSF55486">
    <property type="entry name" value="Metalloproteases ('zincins'), catalytic domain"/>
    <property type="match status" value="1"/>
</dbReference>
<reference evidence="1 2" key="1">
    <citation type="submission" date="2015-02" db="EMBL/GenBank/DDBJ databases">
        <title>Draft genome sequences of ten Microbacterium spp. with emphasis on heavy metal contaminated environments.</title>
        <authorList>
            <person name="Corretto E."/>
        </authorList>
    </citation>
    <scope>NUCLEOTIDE SEQUENCE [LARGE SCALE GENOMIC DNA]</scope>
    <source>
        <strain evidence="1 2">DSM 8608</strain>
    </source>
</reference>
<dbReference type="OrthoDB" id="178184at2"/>
<dbReference type="Proteomes" id="UP000034098">
    <property type="component" value="Unassembled WGS sequence"/>
</dbReference>
<gene>
    <name evidence="1" type="ORF">RS82_03347</name>
</gene>
<organism evidence="1 2">
    <name type="scientific">Microbacterium trichothecenolyticum</name>
    <name type="common">Aureobacterium trichothecenolyticum</name>
    <dbReference type="NCBI Taxonomy" id="69370"/>
    <lineage>
        <taxon>Bacteria</taxon>
        <taxon>Bacillati</taxon>
        <taxon>Actinomycetota</taxon>
        <taxon>Actinomycetes</taxon>
        <taxon>Micrococcales</taxon>
        <taxon>Microbacteriaceae</taxon>
        <taxon>Microbacterium</taxon>
    </lineage>
</organism>
<dbReference type="PATRIC" id="fig|69370.6.peg.3410"/>
<dbReference type="RefSeq" id="WP_052676889.1">
    <property type="nucleotide sequence ID" value="NZ_JYJA01000039.1"/>
</dbReference>
<evidence type="ECO:0000313" key="1">
    <source>
        <dbReference type="EMBL" id="KJL40731.1"/>
    </source>
</evidence>
<name>A0A0M2H818_MICTR</name>
<dbReference type="Gene3D" id="3.10.170.10">
    <property type="match status" value="1"/>
</dbReference>
<dbReference type="EMBL" id="JYJA01000039">
    <property type="protein sequence ID" value="KJL40731.1"/>
    <property type="molecule type" value="Genomic_DNA"/>
</dbReference>
<protein>
    <submittedName>
        <fullName evidence="1">Uncharacterized protein</fullName>
    </submittedName>
</protein>
<dbReference type="CDD" id="cd09598">
    <property type="entry name" value="M4_like"/>
    <property type="match status" value="1"/>
</dbReference>
<accession>A0A0M2H818</accession>
<evidence type="ECO:0000313" key="2">
    <source>
        <dbReference type="Proteomes" id="UP000034098"/>
    </source>
</evidence>
<dbReference type="AlphaFoldDB" id="A0A0M2H818"/>